<dbReference type="STRING" id="1821621.A8C75_19670"/>
<reference evidence="7" key="1">
    <citation type="submission" date="2016-05" db="EMBL/GenBank/DDBJ databases">
        <authorList>
            <person name="Baek K."/>
            <person name="Yang S.-J."/>
        </authorList>
    </citation>
    <scope>NUCLEOTIDE SEQUENCE [LARGE SCALE GENOMIC DNA]</scope>
    <source>
        <strain evidence="7">ST58-10</strain>
    </source>
</reference>
<evidence type="ECO:0000256" key="4">
    <source>
        <dbReference type="ARBA" id="ARBA00023163"/>
    </source>
</evidence>
<gene>
    <name evidence="6" type="ORF">A8C75_19670</name>
</gene>
<keyword evidence="3" id="KW-0238">DNA-binding</keyword>
<keyword evidence="7" id="KW-1185">Reference proteome</keyword>
<dbReference type="InterPro" id="IPR036390">
    <property type="entry name" value="WH_DNA-bd_sf"/>
</dbReference>
<evidence type="ECO:0000256" key="1">
    <source>
        <dbReference type="ARBA" id="ARBA00009437"/>
    </source>
</evidence>
<dbReference type="InterPro" id="IPR000847">
    <property type="entry name" value="LysR_HTH_N"/>
</dbReference>
<dbReference type="RefSeq" id="WP_067386073.1">
    <property type="nucleotide sequence ID" value="NZ_CP015839.1"/>
</dbReference>
<dbReference type="GO" id="GO:0003700">
    <property type="term" value="F:DNA-binding transcription factor activity"/>
    <property type="evidence" value="ECO:0007669"/>
    <property type="project" value="InterPro"/>
</dbReference>
<dbReference type="KEGG" id="mars:A8C75_19670"/>
<keyword evidence="2" id="KW-0805">Transcription regulation</keyword>
<dbReference type="InterPro" id="IPR036388">
    <property type="entry name" value="WH-like_DNA-bd_sf"/>
</dbReference>
<evidence type="ECO:0000313" key="7">
    <source>
        <dbReference type="Proteomes" id="UP000078070"/>
    </source>
</evidence>
<keyword evidence="4" id="KW-0804">Transcription</keyword>
<dbReference type="Proteomes" id="UP000078070">
    <property type="component" value="Chromosome"/>
</dbReference>
<dbReference type="PANTHER" id="PTHR30537:SF20">
    <property type="entry name" value="TRANSCRIPTIONAL REGULATORY PROTEIN"/>
    <property type="match status" value="1"/>
</dbReference>
<dbReference type="OrthoDB" id="9815676at2"/>
<evidence type="ECO:0000259" key="5">
    <source>
        <dbReference type="PROSITE" id="PS50931"/>
    </source>
</evidence>
<dbReference type="PANTHER" id="PTHR30537">
    <property type="entry name" value="HTH-TYPE TRANSCRIPTIONAL REGULATOR"/>
    <property type="match status" value="1"/>
</dbReference>
<accession>A0A1A9F3P1</accession>
<sequence length="293" mass="32014">MISRSDDLEILLAVVDSGGFSTAAELLGIQVARASRAVTRLEQQLTTTLLNRTTRRVELSEDGRIFVAQVRQGLAQLEGAEEQLRLRHQAPAGPLRIDAASPFMLHQLVPHIRAFRESYPQIELELTTSEGFIDLLEKRTDVAIRIGELQDSSLHARFLGRSRLHLVASPAYLAAHPAPQSAAELAEHDCIGFTSPASLNQWPVGTGMPINAAVSASSGEVIRQLCLASQGIASLSHFMVADDLAAGRLIPLLTDQIQSPHPREQVNAVYYRNTALSARISAFLDFFQPRLSL</sequence>
<dbReference type="SUPFAM" id="SSF53850">
    <property type="entry name" value="Periplasmic binding protein-like II"/>
    <property type="match status" value="1"/>
</dbReference>
<dbReference type="AlphaFoldDB" id="A0A1A9F3P1"/>
<dbReference type="GO" id="GO:0006351">
    <property type="term" value="P:DNA-templated transcription"/>
    <property type="evidence" value="ECO:0007669"/>
    <property type="project" value="TreeGrafter"/>
</dbReference>
<evidence type="ECO:0000256" key="3">
    <source>
        <dbReference type="ARBA" id="ARBA00023125"/>
    </source>
</evidence>
<proteinExistence type="inferred from homology"/>
<dbReference type="Pfam" id="PF00126">
    <property type="entry name" value="HTH_1"/>
    <property type="match status" value="1"/>
</dbReference>
<dbReference type="EMBL" id="CP015839">
    <property type="protein sequence ID" value="ANG64471.1"/>
    <property type="molecule type" value="Genomic_DNA"/>
</dbReference>
<dbReference type="Gene3D" id="3.40.190.10">
    <property type="entry name" value="Periplasmic binding protein-like II"/>
    <property type="match status" value="2"/>
</dbReference>
<dbReference type="InterPro" id="IPR058163">
    <property type="entry name" value="LysR-type_TF_proteobact-type"/>
</dbReference>
<dbReference type="Pfam" id="PF03466">
    <property type="entry name" value="LysR_substrate"/>
    <property type="match status" value="1"/>
</dbReference>
<reference evidence="6 7" key="2">
    <citation type="journal article" date="2018" name="Int. J. Syst. Evol. Microbiol.">
        <title>Marinobacterium aestuarii sp. nov., a benzene-degrading marine bacterium isolated from estuary sediment.</title>
        <authorList>
            <person name="Bae S.S."/>
            <person name="Jung J."/>
            <person name="Chung D."/>
            <person name="Baek K."/>
        </authorList>
    </citation>
    <scope>NUCLEOTIDE SEQUENCE [LARGE SCALE GENOMIC DNA]</scope>
    <source>
        <strain evidence="6 7">ST58-10</strain>
    </source>
</reference>
<feature type="domain" description="HTH lysR-type" evidence="5">
    <location>
        <begin position="1"/>
        <end position="60"/>
    </location>
</feature>
<dbReference type="Gene3D" id="1.10.10.10">
    <property type="entry name" value="Winged helix-like DNA-binding domain superfamily/Winged helix DNA-binding domain"/>
    <property type="match status" value="1"/>
</dbReference>
<protein>
    <submittedName>
        <fullName evidence="6">LysR family transcriptional regulator</fullName>
    </submittedName>
</protein>
<name>A0A1A9F3P1_9GAMM</name>
<organism evidence="6 7">
    <name type="scientific">Marinobacterium aestuarii</name>
    <dbReference type="NCBI Taxonomy" id="1821621"/>
    <lineage>
        <taxon>Bacteria</taxon>
        <taxon>Pseudomonadati</taxon>
        <taxon>Pseudomonadota</taxon>
        <taxon>Gammaproteobacteria</taxon>
        <taxon>Oceanospirillales</taxon>
        <taxon>Oceanospirillaceae</taxon>
        <taxon>Marinobacterium</taxon>
    </lineage>
</organism>
<dbReference type="GO" id="GO:0043565">
    <property type="term" value="F:sequence-specific DNA binding"/>
    <property type="evidence" value="ECO:0007669"/>
    <property type="project" value="TreeGrafter"/>
</dbReference>
<evidence type="ECO:0000313" key="6">
    <source>
        <dbReference type="EMBL" id="ANG64471.1"/>
    </source>
</evidence>
<dbReference type="InterPro" id="IPR005119">
    <property type="entry name" value="LysR_subst-bd"/>
</dbReference>
<comment type="similarity">
    <text evidence="1">Belongs to the LysR transcriptional regulatory family.</text>
</comment>
<dbReference type="SUPFAM" id="SSF46785">
    <property type="entry name" value="Winged helix' DNA-binding domain"/>
    <property type="match status" value="1"/>
</dbReference>
<dbReference type="FunFam" id="1.10.10.10:FF:000001">
    <property type="entry name" value="LysR family transcriptional regulator"/>
    <property type="match status" value="1"/>
</dbReference>
<dbReference type="PROSITE" id="PS50931">
    <property type="entry name" value="HTH_LYSR"/>
    <property type="match status" value="1"/>
</dbReference>
<evidence type="ECO:0000256" key="2">
    <source>
        <dbReference type="ARBA" id="ARBA00023015"/>
    </source>
</evidence>